<dbReference type="EMBL" id="SOFG01000004">
    <property type="protein sequence ID" value="TFB90492.1"/>
    <property type="molecule type" value="Genomic_DNA"/>
</dbReference>
<keyword evidence="2" id="KW-1185">Reference proteome</keyword>
<accession>A0ABY2IIV7</accession>
<name>A0ABY2IIV7_9MICO</name>
<evidence type="ECO:0000313" key="1">
    <source>
        <dbReference type="EMBL" id="TFB90492.1"/>
    </source>
</evidence>
<protein>
    <submittedName>
        <fullName evidence="1">Uncharacterized protein</fullName>
    </submittedName>
</protein>
<gene>
    <name evidence="1" type="ORF">E3O44_02480</name>
</gene>
<sequence length="79" mass="8731">MTITAACMKQKGYTYTFLPYWERERGVLAQMWENTLPASERAAAHLALDGNSGGGADYHWEDAGCWGQAVHVMGNDNAH</sequence>
<proteinExistence type="predicted"/>
<reference evidence="1 2" key="1">
    <citation type="submission" date="2019-03" db="EMBL/GenBank/DDBJ databases">
        <title>Genomics of glacier-inhabiting Cryobacterium strains.</title>
        <authorList>
            <person name="Liu Q."/>
            <person name="Xin Y.-H."/>
        </authorList>
    </citation>
    <scope>NUCLEOTIDE SEQUENCE [LARGE SCALE GENOMIC DNA]</scope>
    <source>
        <strain evidence="1 2">MDB2-B</strain>
    </source>
</reference>
<comment type="caution">
    <text evidence="1">The sequence shown here is derived from an EMBL/GenBank/DDBJ whole genome shotgun (WGS) entry which is preliminary data.</text>
</comment>
<evidence type="ECO:0000313" key="2">
    <source>
        <dbReference type="Proteomes" id="UP000297608"/>
    </source>
</evidence>
<organism evidence="1 2">
    <name type="scientific">Cryobacterium algoricola</name>
    <dbReference type="NCBI Taxonomy" id="1259183"/>
    <lineage>
        <taxon>Bacteria</taxon>
        <taxon>Bacillati</taxon>
        <taxon>Actinomycetota</taxon>
        <taxon>Actinomycetes</taxon>
        <taxon>Micrococcales</taxon>
        <taxon>Microbacteriaceae</taxon>
        <taxon>Cryobacterium</taxon>
    </lineage>
</organism>
<dbReference type="Proteomes" id="UP000297608">
    <property type="component" value="Unassembled WGS sequence"/>
</dbReference>